<dbReference type="Pfam" id="PF13704">
    <property type="entry name" value="Glyco_tranf_2_4"/>
    <property type="match status" value="1"/>
</dbReference>
<dbReference type="GO" id="GO:0016757">
    <property type="term" value="F:glycosyltransferase activity"/>
    <property type="evidence" value="ECO:0007669"/>
    <property type="project" value="TreeGrafter"/>
</dbReference>
<organism evidence="4 5">
    <name type="scientific">Stagnihabitans tardus</name>
    <dbReference type="NCBI Taxonomy" id="2699202"/>
    <lineage>
        <taxon>Bacteria</taxon>
        <taxon>Pseudomonadati</taxon>
        <taxon>Pseudomonadota</taxon>
        <taxon>Alphaproteobacteria</taxon>
        <taxon>Rhodobacterales</taxon>
        <taxon>Paracoccaceae</taxon>
        <taxon>Stagnihabitans</taxon>
    </lineage>
</organism>
<dbReference type="EMBL" id="JAABNR010000006">
    <property type="protein sequence ID" value="NBZ87416.1"/>
    <property type="molecule type" value="Genomic_DNA"/>
</dbReference>
<keyword evidence="3" id="KW-1133">Transmembrane helix</keyword>
<dbReference type="RefSeq" id="WP_168774234.1">
    <property type="nucleotide sequence ID" value="NZ_JAABNR010000006.1"/>
</dbReference>
<evidence type="ECO:0000256" key="2">
    <source>
        <dbReference type="ARBA" id="ARBA00022692"/>
    </source>
</evidence>
<evidence type="ECO:0000256" key="3">
    <source>
        <dbReference type="ARBA" id="ARBA00022989"/>
    </source>
</evidence>
<evidence type="ECO:0000313" key="4">
    <source>
        <dbReference type="EMBL" id="NBZ87416.1"/>
    </source>
</evidence>
<dbReference type="SUPFAM" id="SSF53448">
    <property type="entry name" value="Nucleotide-diphospho-sugar transferases"/>
    <property type="match status" value="1"/>
</dbReference>
<evidence type="ECO:0000256" key="1">
    <source>
        <dbReference type="ARBA" id="ARBA00004167"/>
    </source>
</evidence>
<dbReference type="Proteomes" id="UP001193501">
    <property type="component" value="Unassembled WGS sequence"/>
</dbReference>
<dbReference type="AlphaFoldDB" id="A0AAE4Y9N6"/>
<gene>
    <name evidence="4" type="ORF">GV832_07470</name>
</gene>
<dbReference type="PANTHER" id="PTHR21461">
    <property type="entry name" value="GLYCOSYLTRANSFERASE FAMILY 92 PROTEIN"/>
    <property type="match status" value="1"/>
</dbReference>
<keyword evidence="5" id="KW-1185">Reference proteome</keyword>
<comment type="subcellular location">
    <subcellularLocation>
        <location evidence="1">Membrane</location>
        <topology evidence="1">Single-pass membrane protein</topology>
    </subcellularLocation>
</comment>
<name>A0AAE4Y9N6_9RHOB</name>
<proteinExistence type="predicted"/>
<sequence length="743" mass="82700">MAVQVLRRKLGASDKDARLLDAVRGEDGRLRVFFGAGTDVQGFDPARALGAVIIEEAHEMGGSVMLVARGEGGVALKSGVRVALTESPAELGLFRGRNVILGSRLAETPAQLAEGLAHHALAFGVSGAVFYDRCETPEPGFEAALTQALEALEVEMTVVLLTSPLPLGKPEPALTEVYMAPAAPGRGRMEAPAPDPWRSNLAEALVYELAKWRFLAEARAVACLDACDILPLGANPFDLVQSHGAIRLAGVPSYPWRVRAGREAAFGDHIVRQFDQSFGISRWAVCPRVAGLSRSWRLVRVTDTPDDAPTLMFWRAMGLRVPGQATSKLVPKTSVIEDARLLDLARALGHDPVRAPATEVKEAGDKAPEDLKTTIVTCMKNEGPFLLEWIAYHRVIGVDGFIVYTNDCTDGTDTFLQLLQDKGICQHRANPWQKGDAQSPQYTALEASESEPVVQEADWAVCMDVDEFIDIKIGDGTLSDLYRACEGANLISMTWRLFGDSGVVDYVDQPIIAQFDRCAPELIRKPHQAWGFKTLFRRIDIFRKFGVHRPKGLQPEHWEKIHWVNGNGKPMPKSTLRNGWRSTTSTYGYDWVQLNHYAVRSVESFLVKRDRGRVNHTDRDQGKNYWFRMSHNVDQDRSIMRMLPRLQAEIERLLSDPEIRAAHDYSVAKHREKIAELKTREDQMAFYQELTGQRMRNLTHRQAHFGSAVFAIGPHVIPDEIALAESLAPDFFFTVEQEGEAQH</sequence>
<dbReference type="GO" id="GO:0005737">
    <property type="term" value="C:cytoplasm"/>
    <property type="evidence" value="ECO:0007669"/>
    <property type="project" value="TreeGrafter"/>
</dbReference>
<reference evidence="4" key="1">
    <citation type="submission" date="2020-01" db="EMBL/GenBank/DDBJ databases">
        <authorList>
            <person name="Chen W.-M."/>
        </authorList>
    </citation>
    <scope>NUCLEOTIDE SEQUENCE</scope>
    <source>
        <strain evidence="4">CYK-10</strain>
    </source>
</reference>
<dbReference type="InterPro" id="IPR029044">
    <property type="entry name" value="Nucleotide-diphossugar_trans"/>
</dbReference>
<evidence type="ECO:0000313" key="5">
    <source>
        <dbReference type="Proteomes" id="UP001193501"/>
    </source>
</evidence>
<dbReference type="PANTHER" id="PTHR21461:SF69">
    <property type="entry name" value="GLYCOSYLTRANSFERASE FAMILY 92 PROTEIN"/>
    <property type="match status" value="1"/>
</dbReference>
<keyword evidence="2" id="KW-0812">Transmembrane</keyword>
<protein>
    <submittedName>
        <fullName evidence="4">Glycosyltransferase family 92 protein</fullName>
    </submittedName>
</protein>
<comment type="caution">
    <text evidence="4">The sequence shown here is derived from an EMBL/GenBank/DDBJ whole genome shotgun (WGS) entry which is preliminary data.</text>
</comment>
<dbReference type="GO" id="GO:0016020">
    <property type="term" value="C:membrane"/>
    <property type="evidence" value="ECO:0007669"/>
    <property type="project" value="UniProtKB-SubCell"/>
</dbReference>
<keyword evidence="3" id="KW-0472">Membrane</keyword>
<accession>A0AAE4Y9N6</accession>